<dbReference type="SMART" id="SM00487">
    <property type="entry name" value="DEXDc"/>
    <property type="match status" value="1"/>
</dbReference>
<dbReference type="PROSITE" id="PS51194">
    <property type="entry name" value="HELICASE_CTER"/>
    <property type="match status" value="1"/>
</dbReference>
<dbReference type="Gene3D" id="3.40.50.300">
    <property type="entry name" value="P-loop containing nucleotide triphosphate hydrolases"/>
    <property type="match status" value="2"/>
</dbReference>
<evidence type="ECO:0000313" key="8">
    <source>
        <dbReference type="Proteomes" id="UP001059912"/>
    </source>
</evidence>
<keyword evidence="8" id="KW-1185">Reference proteome</keyword>
<sequence>MSQLPIDSLQAEFDQLVNHHHLVVEAETGSGKSTRLPLWAANHGRVLVIEPRRIACTSLAEFLAEQSGQPLGKQIGYAIKLHAHYDENTNVVFVTPGVALRWFAEDKLASFDIVMVDEFHERRWDIDLLTAILKQEKQHRLIVTSATLEGKKLANYLDAKRLCSEGRCFPVTVTHRSLDSRYLPNKKGCENDVVRTVKEALEDEEGDILVFLPGRKEITQCSQMLQNLDDVLVVKLHASVSDEERHCALTVQKQRKVVLATNVAETSLTIPNIRVVIDSGLERRTVQRNGRTALTLTNISKASAAQRMGRAGRVAEGACIRLFGEHAPLELVTPPELHREELVEPMLAAACCGYRLSELSFLDSVPEKSLNSALQTLQGMEAIDEQGDITEHGKKVYPLPIDALFADLVTRIQTKAEKEAMIDLAAALSVPAQLYQLQGGESAEALAQEEPFGCDASLMIRLVRGEQPPGVNIDASVLDEAQGLAKQMREVFELPDLEVASRYKRDELTKAIATLHPELVFVRRERRRDALGNGLMEMMVGRNSRFPEKSEAALVLDSHSVPGRGVKQTLNLASVMLPVSLKLLRELELGEWQQGETNYEEEAPRATMHLTYAGRTICTEFQALEGDVAVQSIVAMIESETLLPGFAPLRKQQIQHWKIYNALGLNPEPVDKAKLDGLSLSTWLVEQLETLGVESMEDIELFEADDIPFEGIPDWEYQDFAEQFPLKLLLAELKLDVEYFVSRKLVHVIYTDGNRKGDPKRWELPRWSGWKVQYKKASRVLDVK</sequence>
<dbReference type="InterPro" id="IPR011545">
    <property type="entry name" value="DEAD/DEAH_box_helicase_dom"/>
</dbReference>
<dbReference type="Pfam" id="PF00270">
    <property type="entry name" value="DEAD"/>
    <property type="match status" value="1"/>
</dbReference>
<evidence type="ECO:0000256" key="1">
    <source>
        <dbReference type="ARBA" id="ARBA00022741"/>
    </source>
</evidence>
<keyword evidence="1" id="KW-0547">Nucleotide-binding</keyword>
<keyword evidence="4" id="KW-0067">ATP-binding</keyword>
<name>A0ABY5IBF5_9VIBR</name>
<protein>
    <submittedName>
        <fullName evidence="7">ATP-dependent RNA helicase</fullName>
    </submittedName>
</protein>
<evidence type="ECO:0000256" key="3">
    <source>
        <dbReference type="ARBA" id="ARBA00022806"/>
    </source>
</evidence>
<proteinExistence type="predicted"/>
<evidence type="ECO:0000259" key="6">
    <source>
        <dbReference type="PROSITE" id="PS51194"/>
    </source>
</evidence>
<feature type="domain" description="Helicase C-terminal" evidence="6">
    <location>
        <begin position="196"/>
        <end position="385"/>
    </location>
</feature>
<dbReference type="InterPro" id="IPR007502">
    <property type="entry name" value="Helicase-assoc_dom"/>
</dbReference>
<accession>A0ABY5IBF5</accession>
<organism evidence="7 8">
    <name type="scientific">Vibrio campbellii</name>
    <dbReference type="NCBI Taxonomy" id="680"/>
    <lineage>
        <taxon>Bacteria</taxon>
        <taxon>Pseudomonadati</taxon>
        <taxon>Pseudomonadota</taxon>
        <taxon>Gammaproteobacteria</taxon>
        <taxon>Vibrionales</taxon>
        <taxon>Vibrionaceae</taxon>
        <taxon>Vibrio</taxon>
    </lineage>
</organism>
<dbReference type="PANTHER" id="PTHR43519:SF1">
    <property type="entry name" value="ATP-DEPENDENT RNA HELICASE HRPB"/>
    <property type="match status" value="1"/>
</dbReference>
<reference evidence="7" key="1">
    <citation type="submission" date="2020-03" db="EMBL/GenBank/DDBJ databases">
        <title>Five strains of Vibrio campbellii isolated from Mariana Trench.</title>
        <authorList>
            <person name="Liang J."/>
            <person name="Zhang X.-H."/>
        </authorList>
    </citation>
    <scope>NUCLEOTIDE SEQUENCE</scope>
    <source>
        <strain evidence="7">LJC013</strain>
    </source>
</reference>
<dbReference type="EMBL" id="CP050470">
    <property type="protein sequence ID" value="UTZ31086.1"/>
    <property type="molecule type" value="Genomic_DNA"/>
</dbReference>
<feature type="domain" description="Helicase ATP-binding" evidence="5">
    <location>
        <begin position="13"/>
        <end position="166"/>
    </location>
</feature>
<keyword evidence="2" id="KW-0378">Hydrolase</keyword>
<dbReference type="InterPro" id="IPR001650">
    <property type="entry name" value="Helicase_C-like"/>
</dbReference>
<dbReference type="GO" id="GO:0004386">
    <property type="term" value="F:helicase activity"/>
    <property type="evidence" value="ECO:0007669"/>
    <property type="project" value="UniProtKB-KW"/>
</dbReference>
<evidence type="ECO:0000313" key="7">
    <source>
        <dbReference type="EMBL" id="UTZ31086.1"/>
    </source>
</evidence>
<evidence type="ECO:0000259" key="5">
    <source>
        <dbReference type="PROSITE" id="PS51192"/>
    </source>
</evidence>
<dbReference type="PANTHER" id="PTHR43519">
    <property type="entry name" value="ATP-DEPENDENT RNA HELICASE HRPB"/>
    <property type="match status" value="1"/>
</dbReference>
<dbReference type="SMART" id="SM00490">
    <property type="entry name" value="HELICc"/>
    <property type="match status" value="1"/>
</dbReference>
<dbReference type="SUPFAM" id="SSF52540">
    <property type="entry name" value="P-loop containing nucleoside triphosphate hydrolases"/>
    <property type="match status" value="1"/>
</dbReference>
<dbReference type="Pfam" id="PF00271">
    <property type="entry name" value="Helicase_C"/>
    <property type="match status" value="1"/>
</dbReference>
<dbReference type="InterPro" id="IPR027417">
    <property type="entry name" value="P-loop_NTPase"/>
</dbReference>
<keyword evidence="3 7" id="KW-0347">Helicase</keyword>
<dbReference type="CDD" id="cd18791">
    <property type="entry name" value="SF2_C_RHA"/>
    <property type="match status" value="1"/>
</dbReference>
<gene>
    <name evidence="7" type="ORF">HB762_06620</name>
</gene>
<dbReference type="RefSeq" id="WP_255901451.1">
    <property type="nucleotide sequence ID" value="NZ_CP050470.1"/>
</dbReference>
<dbReference type="SMART" id="SM00847">
    <property type="entry name" value="HA2"/>
    <property type="match status" value="1"/>
</dbReference>
<evidence type="ECO:0000256" key="4">
    <source>
        <dbReference type="ARBA" id="ARBA00022840"/>
    </source>
</evidence>
<dbReference type="InterPro" id="IPR014001">
    <property type="entry name" value="Helicase_ATP-bd"/>
</dbReference>
<dbReference type="CDD" id="cd17917">
    <property type="entry name" value="DEXHc_RHA-like"/>
    <property type="match status" value="1"/>
</dbReference>
<evidence type="ECO:0000256" key="2">
    <source>
        <dbReference type="ARBA" id="ARBA00022801"/>
    </source>
</evidence>
<dbReference type="Gene3D" id="1.20.120.1080">
    <property type="match status" value="1"/>
</dbReference>
<dbReference type="PROSITE" id="PS51192">
    <property type="entry name" value="HELICASE_ATP_BIND_1"/>
    <property type="match status" value="1"/>
</dbReference>
<dbReference type="Proteomes" id="UP001059912">
    <property type="component" value="Chromosome 1"/>
</dbReference>